<dbReference type="Proteomes" id="UP000199602">
    <property type="component" value="Unassembled WGS sequence"/>
</dbReference>
<keyword evidence="11" id="KW-1185">Reference proteome</keyword>
<dbReference type="STRING" id="206665.SAMN04488516_103184"/>
<dbReference type="GO" id="GO:0005886">
    <property type="term" value="C:plasma membrane"/>
    <property type="evidence" value="ECO:0007669"/>
    <property type="project" value="TreeGrafter"/>
</dbReference>
<name>A0A1H0CTI9_9BACT</name>
<keyword evidence="5 8" id="KW-1133">Transmembrane helix</keyword>
<dbReference type="AlphaFoldDB" id="A0A1H0CTI9"/>
<keyword evidence="3 10" id="KW-0132">Cell division</keyword>
<evidence type="ECO:0000259" key="9">
    <source>
        <dbReference type="PROSITE" id="PS51779"/>
    </source>
</evidence>
<evidence type="ECO:0000256" key="6">
    <source>
        <dbReference type="ARBA" id="ARBA00023136"/>
    </source>
</evidence>
<comment type="subcellular location">
    <subcellularLocation>
        <location evidence="1">Membrane</location>
    </subcellularLocation>
</comment>
<proteinExistence type="predicted"/>
<dbReference type="InterPro" id="IPR013685">
    <property type="entry name" value="POTRA_FtsQ_type"/>
</dbReference>
<accession>A0A1H0CTI9</accession>
<feature type="domain" description="POTRA" evidence="9">
    <location>
        <begin position="56"/>
        <end position="124"/>
    </location>
</feature>
<dbReference type="OrthoDB" id="5470105at2"/>
<evidence type="ECO:0000313" key="10">
    <source>
        <dbReference type="EMBL" id="SDN61184.1"/>
    </source>
</evidence>
<dbReference type="RefSeq" id="WP_092064482.1">
    <property type="nucleotide sequence ID" value="NZ_FNIN01000003.1"/>
</dbReference>
<keyword evidence="6 8" id="KW-0472">Membrane</keyword>
<sequence>MSTYTMKTSYITRHSKKKRKLSLRVIFSFILAIFIIILSLFFILKIYTYLTTTSFFSIKHIKIYGNKILTDNDIKSFLNLNLGDNLLSINISELNYKLYTNNWIKSCLIKRELPDTITIYVEEKEPCFLLLDNDNNIFYADINGNKISKVYSSKYISLPILKLRTEMDKNILKNIIVAFKEKRFPFSLDQVQHIVVDSFQTEFFIKDIDTAIFLENNDIRRESIFLSKVISDLSAKRELNKVNRIIVIGNKIWVSYRRHFLKP</sequence>
<evidence type="ECO:0000256" key="4">
    <source>
        <dbReference type="ARBA" id="ARBA00022692"/>
    </source>
</evidence>
<evidence type="ECO:0000256" key="5">
    <source>
        <dbReference type="ARBA" id="ARBA00022989"/>
    </source>
</evidence>
<dbReference type="Pfam" id="PF08478">
    <property type="entry name" value="POTRA_1"/>
    <property type="match status" value="1"/>
</dbReference>
<keyword evidence="7" id="KW-0131">Cell cycle</keyword>
<dbReference type="PANTHER" id="PTHR37820">
    <property type="entry name" value="CELL DIVISION PROTEIN DIVIB"/>
    <property type="match status" value="1"/>
</dbReference>
<gene>
    <name evidence="10" type="ORF">SAMN04488516_103184</name>
</gene>
<evidence type="ECO:0000256" key="2">
    <source>
        <dbReference type="ARBA" id="ARBA00022475"/>
    </source>
</evidence>
<keyword evidence="2" id="KW-1003">Cell membrane</keyword>
<evidence type="ECO:0000256" key="3">
    <source>
        <dbReference type="ARBA" id="ARBA00022618"/>
    </source>
</evidence>
<dbReference type="Gene3D" id="3.10.20.310">
    <property type="entry name" value="membrane protein fhac"/>
    <property type="match status" value="1"/>
</dbReference>
<evidence type="ECO:0000256" key="8">
    <source>
        <dbReference type="SAM" id="Phobius"/>
    </source>
</evidence>
<dbReference type="PANTHER" id="PTHR37820:SF1">
    <property type="entry name" value="CELL DIVISION PROTEIN FTSQ"/>
    <property type="match status" value="1"/>
</dbReference>
<evidence type="ECO:0000256" key="7">
    <source>
        <dbReference type="ARBA" id="ARBA00023306"/>
    </source>
</evidence>
<keyword evidence="4 8" id="KW-0812">Transmembrane</keyword>
<organism evidence="10 11">
    <name type="scientific">Desulfonauticus submarinus</name>
    <dbReference type="NCBI Taxonomy" id="206665"/>
    <lineage>
        <taxon>Bacteria</taxon>
        <taxon>Pseudomonadati</taxon>
        <taxon>Thermodesulfobacteriota</taxon>
        <taxon>Desulfovibrionia</taxon>
        <taxon>Desulfovibrionales</taxon>
        <taxon>Desulfonauticaceae</taxon>
        <taxon>Desulfonauticus</taxon>
    </lineage>
</organism>
<dbReference type="InterPro" id="IPR050487">
    <property type="entry name" value="FtsQ_DivIB"/>
</dbReference>
<evidence type="ECO:0000313" key="11">
    <source>
        <dbReference type="Proteomes" id="UP000199602"/>
    </source>
</evidence>
<dbReference type="InterPro" id="IPR034746">
    <property type="entry name" value="POTRA"/>
</dbReference>
<dbReference type="GO" id="GO:0051301">
    <property type="term" value="P:cell division"/>
    <property type="evidence" value="ECO:0007669"/>
    <property type="project" value="UniProtKB-KW"/>
</dbReference>
<reference evidence="10 11" key="1">
    <citation type="submission" date="2016-10" db="EMBL/GenBank/DDBJ databases">
        <authorList>
            <person name="de Groot N.N."/>
        </authorList>
    </citation>
    <scope>NUCLEOTIDE SEQUENCE [LARGE SCALE GENOMIC DNA]</scope>
    <source>
        <strain evidence="10 11">DSM 15269</strain>
    </source>
</reference>
<protein>
    <submittedName>
        <fullName evidence="10">Cell division protein FtsQ</fullName>
    </submittedName>
</protein>
<dbReference type="PROSITE" id="PS51779">
    <property type="entry name" value="POTRA"/>
    <property type="match status" value="1"/>
</dbReference>
<feature type="transmembrane region" description="Helical" evidence="8">
    <location>
        <begin position="21"/>
        <end position="44"/>
    </location>
</feature>
<evidence type="ECO:0000256" key="1">
    <source>
        <dbReference type="ARBA" id="ARBA00004370"/>
    </source>
</evidence>
<dbReference type="EMBL" id="FNIN01000003">
    <property type="protein sequence ID" value="SDN61184.1"/>
    <property type="molecule type" value="Genomic_DNA"/>
</dbReference>